<dbReference type="Pfam" id="PF07589">
    <property type="entry name" value="PEP-CTERM"/>
    <property type="match status" value="1"/>
</dbReference>
<proteinExistence type="predicted"/>
<sequence length="221" mass="22343">MKTSLSLAAAMGTLALAVSAQAATVFTHFGLFDVTAGLDPTIDAQSIFNDTSTTGTLTYDISESGFGGTATTLTIDFTTAGGNLTNGGGNGAAVFGGNNDQWFDALDGVLTFSVTLLDAGSGDVTTGYTVDLTGIDMRWKSTGTMTIAGQNIVSGTDDSAVFESLSLVTGQTSETSFTAEATGAGPSQISGLQFDIVAVPEPTTAALLGLGGIALILRRRK</sequence>
<evidence type="ECO:0000313" key="4">
    <source>
        <dbReference type="Proteomes" id="UP000239907"/>
    </source>
</evidence>
<keyword evidence="4" id="KW-1185">Reference proteome</keyword>
<organism evidence="3 4">
    <name type="scientific">Rubritalea profundi</name>
    <dbReference type="NCBI Taxonomy" id="1658618"/>
    <lineage>
        <taxon>Bacteria</taxon>
        <taxon>Pseudomonadati</taxon>
        <taxon>Verrucomicrobiota</taxon>
        <taxon>Verrucomicrobiia</taxon>
        <taxon>Verrucomicrobiales</taxon>
        <taxon>Rubritaleaceae</taxon>
        <taxon>Rubritalea</taxon>
    </lineage>
</organism>
<accession>A0A2S7U181</accession>
<comment type="caution">
    <text evidence="3">The sequence shown here is derived from an EMBL/GenBank/DDBJ whole genome shotgun (WGS) entry which is preliminary data.</text>
</comment>
<protein>
    <recommendedName>
        <fullName evidence="2">Ice-binding protein C-terminal domain-containing protein</fullName>
    </recommendedName>
</protein>
<dbReference type="EMBL" id="MQWA01000001">
    <property type="protein sequence ID" value="PQJ28768.1"/>
    <property type="molecule type" value="Genomic_DNA"/>
</dbReference>
<feature type="chain" id="PRO_5015634765" description="Ice-binding protein C-terminal domain-containing protein" evidence="1">
    <location>
        <begin position="23"/>
        <end position="221"/>
    </location>
</feature>
<keyword evidence="1" id="KW-0732">Signal</keyword>
<evidence type="ECO:0000259" key="2">
    <source>
        <dbReference type="Pfam" id="PF07589"/>
    </source>
</evidence>
<dbReference type="NCBIfam" id="TIGR02595">
    <property type="entry name" value="PEP_CTERM"/>
    <property type="match status" value="1"/>
</dbReference>
<name>A0A2S7U181_9BACT</name>
<dbReference type="InterPro" id="IPR013424">
    <property type="entry name" value="Ice-binding_C"/>
</dbReference>
<feature type="signal peptide" evidence="1">
    <location>
        <begin position="1"/>
        <end position="22"/>
    </location>
</feature>
<feature type="domain" description="Ice-binding protein C-terminal" evidence="2">
    <location>
        <begin position="198"/>
        <end position="220"/>
    </location>
</feature>
<evidence type="ECO:0000313" key="3">
    <source>
        <dbReference type="EMBL" id="PQJ28768.1"/>
    </source>
</evidence>
<evidence type="ECO:0000256" key="1">
    <source>
        <dbReference type="SAM" id="SignalP"/>
    </source>
</evidence>
<reference evidence="3 4" key="1">
    <citation type="submission" date="2016-12" db="EMBL/GenBank/DDBJ databases">
        <title>Study of bacterial adaptation to deep sea.</title>
        <authorList>
            <person name="Song J."/>
            <person name="Yoshizawa S."/>
            <person name="Kogure K."/>
        </authorList>
    </citation>
    <scope>NUCLEOTIDE SEQUENCE [LARGE SCALE GENOMIC DNA]</scope>
    <source>
        <strain evidence="3 4">SAORIC-165</strain>
    </source>
</reference>
<dbReference type="AlphaFoldDB" id="A0A2S7U181"/>
<dbReference type="Proteomes" id="UP000239907">
    <property type="component" value="Unassembled WGS sequence"/>
</dbReference>
<gene>
    <name evidence="3" type="ORF">BSZ32_09845</name>
</gene>